<dbReference type="Pfam" id="PF17289">
    <property type="entry name" value="Terminase_6C"/>
    <property type="match status" value="1"/>
</dbReference>
<gene>
    <name evidence="3" type="ORF">ANPL_02310</name>
</gene>
<dbReference type="InterPro" id="IPR006517">
    <property type="entry name" value="Phage_terminase_lsu-like_C"/>
</dbReference>
<accession>A0A858PY83</accession>
<name>A0A858PY83_9RICK</name>
<organism evidence="3 4">
    <name type="scientific">Anaplasma platys</name>
    <dbReference type="NCBI Taxonomy" id="949"/>
    <lineage>
        <taxon>Bacteria</taxon>
        <taxon>Pseudomonadati</taxon>
        <taxon>Pseudomonadota</taxon>
        <taxon>Alphaproteobacteria</taxon>
        <taxon>Rickettsiales</taxon>
        <taxon>Anaplasmataceae</taxon>
        <taxon>Anaplasma</taxon>
    </lineage>
</organism>
<keyword evidence="4" id="KW-1185">Reference proteome</keyword>
<keyword evidence="1" id="KW-1188">Viral release from host cell</keyword>
<dbReference type="NCBIfam" id="TIGR01630">
    <property type="entry name" value="psiM2_ORF9"/>
    <property type="match status" value="1"/>
</dbReference>
<evidence type="ECO:0000313" key="4">
    <source>
        <dbReference type="Proteomes" id="UP000500930"/>
    </source>
</evidence>
<evidence type="ECO:0000256" key="1">
    <source>
        <dbReference type="ARBA" id="ARBA00022612"/>
    </source>
</evidence>
<dbReference type="AlphaFoldDB" id="A0A858PY83"/>
<dbReference type="KEGG" id="aplt:ANPL_02310"/>
<protein>
    <submittedName>
        <fullName evidence="3">Phage terminase large subunit</fullName>
    </submittedName>
</protein>
<dbReference type="InterPro" id="IPR035421">
    <property type="entry name" value="Terminase_6C"/>
</dbReference>
<sequence length="116" mass="13193">MALKDLVKSLYAKWKPSVVLIEERASGYQLIQELDSIIPILPFNPSGSKLARLMKCVPIIQAGYVFFPEYAVWLQDFECEICSFPYSAHDDQVDSMTQAILWVQESFVAGFGLREL</sequence>
<evidence type="ECO:0000259" key="2">
    <source>
        <dbReference type="Pfam" id="PF17289"/>
    </source>
</evidence>
<evidence type="ECO:0000313" key="3">
    <source>
        <dbReference type="EMBL" id="QJC27539.1"/>
    </source>
</evidence>
<reference evidence="3 4" key="1">
    <citation type="journal article" date="2020" name="Pathogens">
        <title>First Whole Genome Sequence of Anaplasma platys, an Obligate Intracellular Rickettsial Pathogen of Dogs.</title>
        <authorList>
            <person name="Llanes A."/>
            <person name="Rajeev S."/>
        </authorList>
    </citation>
    <scope>NUCLEOTIDE SEQUENCE [LARGE SCALE GENOMIC DNA]</scope>
    <source>
        <strain evidence="3 4">S3</strain>
    </source>
</reference>
<feature type="domain" description="Terminase large subunit gp17-like C-terminal" evidence="2">
    <location>
        <begin position="3"/>
        <end position="101"/>
    </location>
</feature>
<proteinExistence type="predicted"/>
<dbReference type="Proteomes" id="UP000500930">
    <property type="component" value="Chromosome"/>
</dbReference>
<dbReference type="EMBL" id="CP046391">
    <property type="protein sequence ID" value="QJC27539.1"/>
    <property type="molecule type" value="Genomic_DNA"/>
</dbReference>